<accession>A0A7H9BN43</accession>
<dbReference type="InterPro" id="IPR000182">
    <property type="entry name" value="GNAT_dom"/>
</dbReference>
<dbReference type="EMBL" id="CP058627">
    <property type="protein sequence ID" value="QLG88794.1"/>
    <property type="molecule type" value="Genomic_DNA"/>
</dbReference>
<evidence type="ECO:0000313" key="2">
    <source>
        <dbReference type="EMBL" id="QLG88794.1"/>
    </source>
</evidence>
<dbReference type="Gene3D" id="3.40.630.30">
    <property type="match status" value="1"/>
</dbReference>
<dbReference type="AlphaFoldDB" id="A0A7H9BN43"/>
<dbReference type="RefSeq" id="WP_179355297.1">
    <property type="nucleotide sequence ID" value="NZ_CP058627.1"/>
</dbReference>
<dbReference type="KEGG" id="chiz:HQ393_11435"/>
<keyword evidence="2" id="KW-0808">Transferase</keyword>
<dbReference type="PROSITE" id="PS51186">
    <property type="entry name" value="GNAT"/>
    <property type="match status" value="1"/>
</dbReference>
<name>A0A7H9BN43_9NEIS</name>
<dbReference type="GO" id="GO:0016747">
    <property type="term" value="F:acyltransferase activity, transferring groups other than amino-acyl groups"/>
    <property type="evidence" value="ECO:0007669"/>
    <property type="project" value="InterPro"/>
</dbReference>
<protein>
    <submittedName>
        <fullName evidence="2">N-acetyltransferase</fullName>
    </submittedName>
</protein>
<evidence type="ECO:0000259" key="1">
    <source>
        <dbReference type="PROSITE" id="PS51186"/>
    </source>
</evidence>
<feature type="domain" description="N-acetyltransferase" evidence="1">
    <location>
        <begin position="3"/>
        <end position="154"/>
    </location>
</feature>
<proteinExistence type="predicted"/>
<dbReference type="InterPro" id="IPR016181">
    <property type="entry name" value="Acyl_CoA_acyltransferase"/>
</dbReference>
<dbReference type="Proteomes" id="UP000509597">
    <property type="component" value="Chromosome"/>
</dbReference>
<keyword evidence="3" id="KW-1185">Reference proteome</keyword>
<gene>
    <name evidence="2" type="ORF">HQ393_11435</name>
</gene>
<dbReference type="SUPFAM" id="SSF55729">
    <property type="entry name" value="Acyl-CoA N-acyltransferases (Nat)"/>
    <property type="match status" value="1"/>
</dbReference>
<organism evidence="2 3">
    <name type="scientific">Chitinibacter bivalviorum</name>
    <dbReference type="NCBI Taxonomy" id="2739434"/>
    <lineage>
        <taxon>Bacteria</taxon>
        <taxon>Pseudomonadati</taxon>
        <taxon>Pseudomonadota</taxon>
        <taxon>Betaproteobacteria</taxon>
        <taxon>Neisseriales</taxon>
        <taxon>Chitinibacteraceae</taxon>
        <taxon>Chitinibacter</taxon>
    </lineage>
</organism>
<evidence type="ECO:0000313" key="3">
    <source>
        <dbReference type="Proteomes" id="UP000509597"/>
    </source>
</evidence>
<dbReference type="Pfam" id="PF13527">
    <property type="entry name" value="Acetyltransf_9"/>
    <property type="match status" value="1"/>
</dbReference>
<sequence length="172" mass="18827">MELILRDEKIEDANAVTLLLQAAFADHPHSQNQEFRLVNALRDANALSLALVVQKNEVLFGAVHASDVQIVAAGQTLPGRFCCIAPLAVRPEQQRQGIGAQLMVAALLRLREQGYSACVLVGDAAYYNRFGFYQQAGLSSPSIPDEYVLVLNWQAAPVVGEIHYHPAFAELE</sequence>
<dbReference type="CDD" id="cd04301">
    <property type="entry name" value="NAT_SF"/>
    <property type="match status" value="1"/>
</dbReference>
<reference evidence="2 3" key="1">
    <citation type="submission" date="2020-07" db="EMBL/GenBank/DDBJ databases">
        <title>Complete genome sequence of Chitinibacter sp. 2T18.</title>
        <authorList>
            <person name="Bae J.-W."/>
            <person name="Choi J.-W."/>
        </authorList>
    </citation>
    <scope>NUCLEOTIDE SEQUENCE [LARGE SCALE GENOMIC DNA]</scope>
    <source>
        <strain evidence="2 3">2T18</strain>
    </source>
</reference>